<evidence type="ECO:0000313" key="1">
    <source>
        <dbReference type="EMBL" id="MBN8798758.1"/>
    </source>
</evidence>
<gene>
    <name evidence="1" type="ORF">J0H45_05280</name>
</gene>
<dbReference type="EMBL" id="JAFKMG010000465">
    <property type="protein sequence ID" value="MBN8798758.1"/>
    <property type="molecule type" value="Genomic_DNA"/>
</dbReference>
<accession>A0A9D8KXM8</accession>
<dbReference type="AlphaFoldDB" id="A0A9D8KXM8"/>
<proteinExistence type="predicted"/>
<reference evidence="1" key="1">
    <citation type="submission" date="2021-02" db="EMBL/GenBank/DDBJ databases">
        <title>Thiocyanate and organic carbon inputs drive convergent selection for specific autotrophic Afipia and Thiobacillus strains within complex microbiomes.</title>
        <authorList>
            <person name="Huddy R.J."/>
            <person name="Sachdeva R."/>
            <person name="Kadzinga F."/>
            <person name="Kantor R.S."/>
            <person name="Harrison S.T.L."/>
            <person name="Banfield J.F."/>
        </authorList>
    </citation>
    <scope>NUCLEOTIDE SEQUENCE</scope>
    <source>
        <strain evidence="1">SCN18_10_11_15_R1_P_69_7</strain>
    </source>
</reference>
<organism evidence="1 2">
    <name type="scientific">Stenotrophomonas nitritireducens</name>
    <dbReference type="NCBI Taxonomy" id="83617"/>
    <lineage>
        <taxon>Bacteria</taxon>
        <taxon>Pseudomonadati</taxon>
        <taxon>Pseudomonadota</taxon>
        <taxon>Gammaproteobacteria</taxon>
        <taxon>Lysobacterales</taxon>
        <taxon>Lysobacteraceae</taxon>
        <taxon>Stenotrophomonas</taxon>
    </lineage>
</organism>
<protein>
    <submittedName>
        <fullName evidence="1">Uncharacterized protein</fullName>
    </submittedName>
</protein>
<name>A0A9D8KXM8_9GAMM</name>
<dbReference type="RefSeq" id="WP_273081283.1">
    <property type="nucleotide sequence ID" value="NZ_JAFKME010000004.1"/>
</dbReference>
<dbReference type="Proteomes" id="UP000664815">
    <property type="component" value="Unassembled WGS sequence"/>
</dbReference>
<evidence type="ECO:0000313" key="2">
    <source>
        <dbReference type="Proteomes" id="UP000664815"/>
    </source>
</evidence>
<sequence>MASIKDRCNPRVWLRNWLNKSTQAELAQPGKFSVLASQYAVKVVDGEIDGVEAVARAAAIAGEAARRSAEVKPQ</sequence>
<comment type="caution">
    <text evidence="1">The sequence shown here is derived from an EMBL/GenBank/DDBJ whole genome shotgun (WGS) entry which is preliminary data.</text>
</comment>